<dbReference type="HOGENOM" id="CLU_1141040_0_0_11"/>
<dbReference type="RefSeq" id="WP_009140462.1">
    <property type="nucleotide sequence ID" value="NZ_JH126467.1"/>
</dbReference>
<protein>
    <submittedName>
        <fullName evidence="1">Uncharacterized protein</fullName>
    </submittedName>
</protein>
<dbReference type="PATRIC" id="fig|742742.3.peg.409"/>
<evidence type="ECO:0000313" key="1">
    <source>
        <dbReference type="EMBL" id="EGX67414.1"/>
    </source>
</evidence>
<name>G1WGG3_9ACTN</name>
<proteinExistence type="predicted"/>
<dbReference type="STRING" id="742742.HMPREF9452_00426"/>
<gene>
    <name evidence="1" type="ORF">HMPREF9452_00426</name>
</gene>
<dbReference type="OrthoDB" id="3197450at2"/>
<dbReference type="AlphaFoldDB" id="G1WGG3"/>
<sequence length="199" mass="22069">MAYTETERRILDMWPKFEDGNYVQLGDKAVANSGENAGKEFIVRNIYFEGAHGKLRSSALDGCYWNWKAADPYVKRPAPKVLDADGAPIKVGDAVWHEDGAMLRVDGFGGIEDGETIVNVHVIRGATPWREVRSLSLTHTRPDSWERLKADAADIVAKIALHLGDYSPSDFEERGDGVQDRILCLVSRAKALADREAGR</sequence>
<evidence type="ECO:0000313" key="2">
    <source>
        <dbReference type="Proteomes" id="UP000004830"/>
    </source>
</evidence>
<keyword evidence="2" id="KW-1185">Reference proteome</keyword>
<accession>G1WGG3</accession>
<organism evidence="1 2">
    <name type="scientific">Collinsella tanakaei YIT 12063</name>
    <dbReference type="NCBI Taxonomy" id="742742"/>
    <lineage>
        <taxon>Bacteria</taxon>
        <taxon>Bacillati</taxon>
        <taxon>Actinomycetota</taxon>
        <taxon>Coriobacteriia</taxon>
        <taxon>Coriobacteriales</taxon>
        <taxon>Coriobacteriaceae</taxon>
        <taxon>Collinsella</taxon>
    </lineage>
</organism>
<dbReference type="GeneID" id="62758201"/>
<dbReference type="Proteomes" id="UP000004830">
    <property type="component" value="Unassembled WGS sequence"/>
</dbReference>
<comment type="caution">
    <text evidence="1">The sequence shown here is derived from an EMBL/GenBank/DDBJ whole genome shotgun (WGS) entry which is preliminary data.</text>
</comment>
<dbReference type="EMBL" id="ADLS01000006">
    <property type="protein sequence ID" value="EGX67414.1"/>
    <property type="molecule type" value="Genomic_DNA"/>
</dbReference>
<reference evidence="1 2" key="1">
    <citation type="submission" date="2011-06" db="EMBL/GenBank/DDBJ databases">
        <title>The Genome Sequence of Collinsella tanakaei YIT 12063.</title>
        <authorList>
            <consortium name="The Broad Institute Genome Sequencing Platform"/>
            <person name="Earl A."/>
            <person name="Ward D."/>
            <person name="Feldgarden M."/>
            <person name="Gevers D."/>
            <person name="Morotomi M."/>
            <person name="Young S.K."/>
            <person name="Zeng Q."/>
            <person name="Gargeya S."/>
            <person name="Fitzgerald M."/>
            <person name="Haas B."/>
            <person name="Abouelleil A."/>
            <person name="Alvarado L."/>
            <person name="Arachchi H.M."/>
            <person name="Berlin A."/>
            <person name="Brown A."/>
            <person name="Chapman S.B."/>
            <person name="Chen Z."/>
            <person name="Dunbar C."/>
            <person name="Freedman E."/>
            <person name="Gearin G."/>
            <person name="Gellesch M."/>
            <person name="Goldberg J."/>
            <person name="Griggs A."/>
            <person name="Gujja S."/>
            <person name="Heiman D."/>
            <person name="Howarth C."/>
            <person name="Larson L."/>
            <person name="Lui A."/>
            <person name="MacDonald P.J.P."/>
            <person name="Mehta T."/>
            <person name="Montmayeur A."/>
            <person name="Murphy C."/>
            <person name="Neiman D."/>
            <person name="Pearson M."/>
            <person name="Priest M."/>
            <person name="Roberts A."/>
            <person name="Saif S."/>
            <person name="Shea T."/>
            <person name="Shenoy N."/>
            <person name="Sisk P."/>
            <person name="Stolte C."/>
            <person name="Sykes S."/>
            <person name="Wortman J."/>
            <person name="Nusbaum C."/>
            <person name="Birren B."/>
        </authorList>
    </citation>
    <scope>NUCLEOTIDE SEQUENCE [LARGE SCALE GENOMIC DNA]</scope>
    <source>
        <strain evidence="1 2">YIT 12063</strain>
    </source>
</reference>